<comment type="similarity">
    <text evidence="2">Belongs to the alliinase family.</text>
</comment>
<dbReference type="SUPFAM" id="SSF53383">
    <property type="entry name" value="PLP-dependent transferases"/>
    <property type="match status" value="1"/>
</dbReference>
<dbReference type="EMBL" id="BTGU01000013">
    <property type="protein sequence ID" value="GMN41521.1"/>
    <property type="molecule type" value="Genomic_DNA"/>
</dbReference>
<keyword evidence="8" id="KW-1185">Reference proteome</keyword>
<evidence type="ECO:0000313" key="7">
    <source>
        <dbReference type="EMBL" id="GMN41521.1"/>
    </source>
</evidence>
<dbReference type="InterPro" id="IPR015421">
    <property type="entry name" value="PyrdxlP-dep_Trfase_major"/>
</dbReference>
<dbReference type="Pfam" id="PF04864">
    <property type="entry name" value="Alliinase_C"/>
    <property type="match status" value="1"/>
</dbReference>
<dbReference type="Proteomes" id="UP001187192">
    <property type="component" value="Unassembled WGS sequence"/>
</dbReference>
<protein>
    <recommendedName>
        <fullName evidence="6">Alliinase C-terminal domain-containing protein</fullName>
    </recommendedName>
</protein>
<reference evidence="7" key="1">
    <citation type="submission" date="2023-07" db="EMBL/GenBank/DDBJ databases">
        <title>draft genome sequence of fig (Ficus carica).</title>
        <authorList>
            <person name="Takahashi T."/>
            <person name="Nishimura K."/>
        </authorList>
    </citation>
    <scope>NUCLEOTIDE SEQUENCE</scope>
</reference>
<evidence type="ECO:0000256" key="2">
    <source>
        <dbReference type="ARBA" id="ARBA00006312"/>
    </source>
</evidence>
<dbReference type="CDD" id="cd00609">
    <property type="entry name" value="AAT_like"/>
    <property type="match status" value="1"/>
</dbReference>
<sequence>MCGTEKLSANKPALDKCSLPSDNDSKEHNHLISSDTLIINLDHGDPTVYESFWSKMGEKCTLVIKGNDLMSYMSDMSRLCWFLEPELEEAIKSLHRVVGNAVVEDRYVVVGTGSTQLYQAVLYALTAPGGGDPVKVVCAAPYYSQYQAETDLLCSGLFKWGGDASAYDKDGAYIEVVTSPNNPDGHIREAVVKSRRGEGKVLYDLAYYWPQYTPITRPADFDIMYFTFSKSTGHAGSRIGWALVKDEEIARKMTRFIELSSIGVSKDSQIRAAKIMGTICDNYQDFESGNSESFFEFAHQLMAKRWKSLREVVEGSEAFSLPKYPKEYCLFHGEYTEAYPAYAWLKSSEGIEDCEKYLREHCKIVGRSGRRFGADPSFVRVSMLSREEAFEQFLKRLLSIKGIKNQN</sequence>
<dbReference type="InterPro" id="IPR015424">
    <property type="entry name" value="PyrdxlP-dep_Trfase"/>
</dbReference>
<accession>A0AA88ACS4</accession>
<evidence type="ECO:0000259" key="6">
    <source>
        <dbReference type="Pfam" id="PF04864"/>
    </source>
</evidence>
<evidence type="ECO:0000256" key="5">
    <source>
        <dbReference type="ARBA" id="ARBA00022898"/>
    </source>
</evidence>
<dbReference type="InterPro" id="IPR015422">
    <property type="entry name" value="PyrdxlP-dep_Trfase_small"/>
</dbReference>
<keyword evidence="4" id="KW-0032">Aminotransferase</keyword>
<comment type="subunit">
    <text evidence="3">Homodimer.</text>
</comment>
<keyword evidence="5" id="KW-0663">Pyridoxal phosphate</keyword>
<organism evidence="7 8">
    <name type="scientific">Ficus carica</name>
    <name type="common">Common fig</name>
    <dbReference type="NCBI Taxonomy" id="3494"/>
    <lineage>
        <taxon>Eukaryota</taxon>
        <taxon>Viridiplantae</taxon>
        <taxon>Streptophyta</taxon>
        <taxon>Embryophyta</taxon>
        <taxon>Tracheophyta</taxon>
        <taxon>Spermatophyta</taxon>
        <taxon>Magnoliopsida</taxon>
        <taxon>eudicotyledons</taxon>
        <taxon>Gunneridae</taxon>
        <taxon>Pentapetalae</taxon>
        <taxon>rosids</taxon>
        <taxon>fabids</taxon>
        <taxon>Rosales</taxon>
        <taxon>Moraceae</taxon>
        <taxon>Ficeae</taxon>
        <taxon>Ficus</taxon>
    </lineage>
</organism>
<keyword evidence="4" id="KW-0808">Transferase</keyword>
<dbReference type="GO" id="GO:0016846">
    <property type="term" value="F:carbon-sulfur lyase activity"/>
    <property type="evidence" value="ECO:0007669"/>
    <property type="project" value="InterPro"/>
</dbReference>
<dbReference type="Gene3D" id="2.10.25.30">
    <property type="entry name" value="EGF-like, alliinase"/>
    <property type="match status" value="1"/>
</dbReference>
<dbReference type="GO" id="GO:0008483">
    <property type="term" value="F:transaminase activity"/>
    <property type="evidence" value="ECO:0007669"/>
    <property type="project" value="UniProtKB-KW"/>
</dbReference>
<comment type="caution">
    <text evidence="7">The sequence shown here is derived from an EMBL/GenBank/DDBJ whole genome shotgun (WGS) entry which is preliminary data.</text>
</comment>
<dbReference type="GO" id="GO:0006520">
    <property type="term" value="P:amino acid metabolic process"/>
    <property type="evidence" value="ECO:0007669"/>
    <property type="project" value="TreeGrafter"/>
</dbReference>
<feature type="domain" description="Alliinase C-terminal" evidence="6">
    <location>
        <begin position="39"/>
        <end position="400"/>
    </location>
</feature>
<evidence type="ECO:0000256" key="4">
    <source>
        <dbReference type="ARBA" id="ARBA00022576"/>
    </source>
</evidence>
<dbReference type="AlphaFoldDB" id="A0AA88ACS4"/>
<comment type="cofactor">
    <cofactor evidence="1">
        <name>pyridoxal 5'-phosphate</name>
        <dbReference type="ChEBI" id="CHEBI:597326"/>
    </cofactor>
</comment>
<evidence type="ECO:0000256" key="1">
    <source>
        <dbReference type="ARBA" id="ARBA00001933"/>
    </source>
</evidence>
<dbReference type="InterPro" id="IPR050478">
    <property type="entry name" value="Ethylene_sulfur-biosynth"/>
</dbReference>
<dbReference type="Gene3D" id="3.90.1150.10">
    <property type="entry name" value="Aspartate Aminotransferase, domain 1"/>
    <property type="match status" value="1"/>
</dbReference>
<name>A0AA88ACS4_FICCA</name>
<dbReference type="Gene3D" id="3.40.640.10">
    <property type="entry name" value="Type I PLP-dependent aspartate aminotransferase-like (Major domain)"/>
    <property type="match status" value="1"/>
</dbReference>
<evidence type="ECO:0000313" key="8">
    <source>
        <dbReference type="Proteomes" id="UP001187192"/>
    </source>
</evidence>
<dbReference type="PANTHER" id="PTHR43795">
    <property type="entry name" value="BIFUNCTIONAL ASPARTATE AMINOTRANSFERASE AND GLUTAMATE/ASPARTATE-PREPHENATE AMINOTRANSFERASE-RELATED"/>
    <property type="match status" value="1"/>
</dbReference>
<dbReference type="InterPro" id="IPR037029">
    <property type="entry name" value="Alliinase_N_sf"/>
</dbReference>
<dbReference type="PANTHER" id="PTHR43795:SF15">
    <property type="entry name" value="TRYPTOPHAN AMINOTRANSFERASE-RELATED PROTEIN 1"/>
    <property type="match status" value="1"/>
</dbReference>
<proteinExistence type="inferred from homology"/>
<evidence type="ECO:0000256" key="3">
    <source>
        <dbReference type="ARBA" id="ARBA00011738"/>
    </source>
</evidence>
<gene>
    <name evidence="7" type="ORF">TIFTF001_010738</name>
</gene>
<dbReference type="InterPro" id="IPR006948">
    <property type="entry name" value="Alliinase_C"/>
</dbReference>